<dbReference type="EMBL" id="JBHUNF010000001">
    <property type="protein sequence ID" value="MFD2674136.1"/>
    <property type="molecule type" value="Genomic_DNA"/>
</dbReference>
<feature type="active site" description="Proton donor/acceptor" evidence="7">
    <location>
        <position position="73"/>
    </location>
</feature>
<dbReference type="EC" id="5.1.1.3" evidence="2 7"/>
<comment type="function">
    <text evidence="7">Provides the (R)-glutamate required for cell wall biosynthesis.</text>
</comment>
<dbReference type="InterPro" id="IPR033134">
    <property type="entry name" value="Asp/Glu_racemase_AS_2"/>
</dbReference>
<dbReference type="PROSITE" id="PS00923">
    <property type="entry name" value="ASP_GLU_RACEMASE_1"/>
    <property type="match status" value="1"/>
</dbReference>
<keyword evidence="5 7" id="KW-0413">Isomerase</keyword>
<evidence type="ECO:0000256" key="5">
    <source>
        <dbReference type="ARBA" id="ARBA00023235"/>
    </source>
</evidence>
<evidence type="ECO:0000256" key="8">
    <source>
        <dbReference type="SAM" id="MobiDB-lite"/>
    </source>
</evidence>
<feature type="binding site" evidence="7">
    <location>
        <begin position="184"/>
        <end position="185"/>
    </location>
    <ligand>
        <name>substrate</name>
    </ligand>
</feature>
<feature type="active site" description="Proton donor/acceptor" evidence="7">
    <location>
        <position position="183"/>
    </location>
</feature>
<comment type="caution">
    <text evidence="9">The sequence shown here is derived from an EMBL/GenBank/DDBJ whole genome shotgun (WGS) entry which is preliminary data.</text>
</comment>
<accession>A0ABW5RHM6</accession>
<dbReference type="InterPro" id="IPR015942">
    <property type="entry name" value="Asp/Glu/hydantoin_racemase"/>
</dbReference>
<evidence type="ECO:0000313" key="9">
    <source>
        <dbReference type="EMBL" id="MFD2674136.1"/>
    </source>
</evidence>
<gene>
    <name evidence="7 9" type="primary">murI</name>
    <name evidence="9" type="ORF">ACFSUQ_02325</name>
</gene>
<evidence type="ECO:0000256" key="1">
    <source>
        <dbReference type="ARBA" id="ARBA00001602"/>
    </source>
</evidence>
<dbReference type="GO" id="GO:0008881">
    <property type="term" value="F:glutamate racemase activity"/>
    <property type="evidence" value="ECO:0007669"/>
    <property type="project" value="UniProtKB-EC"/>
</dbReference>
<dbReference type="Gene3D" id="3.40.50.1860">
    <property type="match status" value="2"/>
</dbReference>
<keyword evidence="10" id="KW-1185">Reference proteome</keyword>
<keyword evidence="6 7" id="KW-0961">Cell wall biogenesis/degradation</keyword>
<sequence>MSTAPIGIFDSGMGGLTVAREIRAQLPHESILYIGDTAHTPYGPRPIAEIRKFSLEIMDELVAQGVKMLVIACNSATAAVLADARERYDVPVIEVIAPAVRTAVRATRSGHIGVIGTVATVASRAYEDAFAAGVDIQVTAQACPQFVDFVERGDTTSDELVAVANEYLAPLKSAGVDTLVLGCTHYPLLQGVISYVMGPEVALVSSDVETAKDVYRVLAERNLLNTSNEPAQYHYHATGSSAEGAFLELAHRILGGEVTSVERYRTGVIELPDSLTMHNKPADTTDTATAPNTAE</sequence>
<dbReference type="InterPro" id="IPR001920">
    <property type="entry name" value="Asp/Glu_race"/>
</dbReference>
<dbReference type="Pfam" id="PF01177">
    <property type="entry name" value="Asp_Glu_race"/>
    <property type="match status" value="1"/>
</dbReference>
<evidence type="ECO:0000256" key="2">
    <source>
        <dbReference type="ARBA" id="ARBA00013090"/>
    </source>
</evidence>
<feature type="binding site" evidence="7">
    <location>
        <begin position="10"/>
        <end position="11"/>
    </location>
    <ligand>
        <name>substrate</name>
    </ligand>
</feature>
<evidence type="ECO:0000256" key="4">
    <source>
        <dbReference type="ARBA" id="ARBA00022984"/>
    </source>
</evidence>
<dbReference type="Proteomes" id="UP001597453">
    <property type="component" value="Unassembled WGS sequence"/>
</dbReference>
<keyword evidence="3 7" id="KW-0133">Cell shape</keyword>
<proteinExistence type="inferred from homology"/>
<dbReference type="InterPro" id="IPR004391">
    <property type="entry name" value="Glu_race"/>
</dbReference>
<organism evidence="9 10">
    <name type="scientific">Gulosibacter bifidus</name>
    <dbReference type="NCBI Taxonomy" id="272239"/>
    <lineage>
        <taxon>Bacteria</taxon>
        <taxon>Bacillati</taxon>
        <taxon>Actinomycetota</taxon>
        <taxon>Actinomycetes</taxon>
        <taxon>Micrococcales</taxon>
        <taxon>Microbacteriaceae</taxon>
        <taxon>Gulosibacter</taxon>
    </lineage>
</organism>
<feature type="compositionally biased region" description="Low complexity" evidence="8">
    <location>
        <begin position="282"/>
        <end position="295"/>
    </location>
</feature>
<keyword evidence="4 7" id="KW-0573">Peptidoglycan synthesis</keyword>
<comment type="pathway">
    <text evidence="7">Cell wall biogenesis; peptidoglycan biosynthesis.</text>
</comment>
<protein>
    <recommendedName>
        <fullName evidence="2 7">Glutamate racemase</fullName>
        <ecNumber evidence="2 7">5.1.1.3</ecNumber>
    </recommendedName>
</protein>
<feature type="binding site" evidence="7">
    <location>
        <begin position="74"/>
        <end position="75"/>
    </location>
    <ligand>
        <name>substrate</name>
    </ligand>
</feature>
<dbReference type="RefSeq" id="WP_066058772.1">
    <property type="nucleotide sequence ID" value="NZ_JBHUNF010000001.1"/>
</dbReference>
<feature type="region of interest" description="Disordered" evidence="8">
    <location>
        <begin position="275"/>
        <end position="295"/>
    </location>
</feature>
<evidence type="ECO:0000256" key="3">
    <source>
        <dbReference type="ARBA" id="ARBA00022960"/>
    </source>
</evidence>
<dbReference type="SUPFAM" id="SSF53681">
    <property type="entry name" value="Aspartate/glutamate racemase"/>
    <property type="match status" value="2"/>
</dbReference>
<evidence type="ECO:0000256" key="7">
    <source>
        <dbReference type="HAMAP-Rule" id="MF_00258"/>
    </source>
</evidence>
<dbReference type="InterPro" id="IPR018187">
    <property type="entry name" value="Asp/Glu_racemase_AS_1"/>
</dbReference>
<dbReference type="NCBIfam" id="TIGR00067">
    <property type="entry name" value="glut_race"/>
    <property type="match status" value="1"/>
</dbReference>
<reference evidence="10" key="1">
    <citation type="journal article" date="2019" name="Int. J. Syst. Evol. Microbiol.">
        <title>The Global Catalogue of Microorganisms (GCM) 10K type strain sequencing project: providing services to taxonomists for standard genome sequencing and annotation.</title>
        <authorList>
            <consortium name="The Broad Institute Genomics Platform"/>
            <consortium name="The Broad Institute Genome Sequencing Center for Infectious Disease"/>
            <person name="Wu L."/>
            <person name="Ma J."/>
        </authorList>
    </citation>
    <scope>NUCLEOTIDE SEQUENCE [LARGE SCALE GENOMIC DNA]</scope>
    <source>
        <strain evidence="10">TISTR 1511</strain>
    </source>
</reference>
<dbReference type="HAMAP" id="MF_00258">
    <property type="entry name" value="Glu_racemase"/>
    <property type="match status" value="1"/>
</dbReference>
<comment type="catalytic activity">
    <reaction evidence="1 7">
        <text>L-glutamate = D-glutamate</text>
        <dbReference type="Rhea" id="RHEA:12813"/>
        <dbReference type="ChEBI" id="CHEBI:29985"/>
        <dbReference type="ChEBI" id="CHEBI:29986"/>
        <dbReference type="EC" id="5.1.1.3"/>
    </reaction>
</comment>
<dbReference type="PANTHER" id="PTHR21198">
    <property type="entry name" value="GLUTAMATE RACEMASE"/>
    <property type="match status" value="1"/>
</dbReference>
<evidence type="ECO:0000313" key="10">
    <source>
        <dbReference type="Proteomes" id="UP001597453"/>
    </source>
</evidence>
<comment type="similarity">
    <text evidence="7">Belongs to the aspartate/glutamate racemases family.</text>
</comment>
<dbReference type="PROSITE" id="PS00924">
    <property type="entry name" value="ASP_GLU_RACEMASE_2"/>
    <property type="match status" value="1"/>
</dbReference>
<dbReference type="PANTHER" id="PTHR21198:SF2">
    <property type="entry name" value="GLUTAMATE RACEMASE"/>
    <property type="match status" value="1"/>
</dbReference>
<name>A0ABW5RHM6_9MICO</name>
<evidence type="ECO:0000256" key="6">
    <source>
        <dbReference type="ARBA" id="ARBA00023316"/>
    </source>
</evidence>
<feature type="binding site" evidence="7">
    <location>
        <begin position="42"/>
        <end position="43"/>
    </location>
    <ligand>
        <name>substrate</name>
    </ligand>
</feature>